<dbReference type="OrthoDB" id="3983163at2759"/>
<gene>
    <name evidence="1" type="ORF">N7456_000070</name>
</gene>
<dbReference type="GO" id="GO:0042720">
    <property type="term" value="C:mitochondrial inner membrane peptidase complex"/>
    <property type="evidence" value="ECO:0007669"/>
    <property type="project" value="InterPro"/>
</dbReference>
<reference evidence="1" key="2">
    <citation type="journal article" date="2023" name="IMA Fungus">
        <title>Comparative genomic study of the Penicillium genus elucidates a diverse pangenome and 15 lateral gene transfer events.</title>
        <authorList>
            <person name="Petersen C."/>
            <person name="Sorensen T."/>
            <person name="Nielsen M.R."/>
            <person name="Sondergaard T.E."/>
            <person name="Sorensen J.L."/>
            <person name="Fitzpatrick D.A."/>
            <person name="Frisvad J.C."/>
            <person name="Nielsen K.L."/>
        </authorList>
    </citation>
    <scope>NUCLEOTIDE SEQUENCE</scope>
    <source>
        <strain evidence="1">IBT 30069</strain>
    </source>
</reference>
<evidence type="ECO:0000313" key="2">
    <source>
        <dbReference type="Proteomes" id="UP001149165"/>
    </source>
</evidence>
<evidence type="ECO:0008006" key="3">
    <source>
        <dbReference type="Google" id="ProtNLM"/>
    </source>
</evidence>
<dbReference type="EMBL" id="JAPQKH010000001">
    <property type="protein sequence ID" value="KAJ5115722.1"/>
    <property type="molecule type" value="Genomic_DNA"/>
</dbReference>
<organism evidence="1 2">
    <name type="scientific">Penicillium angulare</name>
    <dbReference type="NCBI Taxonomy" id="116970"/>
    <lineage>
        <taxon>Eukaryota</taxon>
        <taxon>Fungi</taxon>
        <taxon>Dikarya</taxon>
        <taxon>Ascomycota</taxon>
        <taxon>Pezizomycotina</taxon>
        <taxon>Eurotiomycetes</taxon>
        <taxon>Eurotiomycetidae</taxon>
        <taxon>Eurotiales</taxon>
        <taxon>Aspergillaceae</taxon>
        <taxon>Penicillium</taxon>
    </lineage>
</organism>
<protein>
    <recommendedName>
        <fullName evidence="3">Mitochondrial export protein Som1</fullName>
    </recommendedName>
</protein>
<reference evidence="1" key="1">
    <citation type="submission" date="2022-11" db="EMBL/GenBank/DDBJ databases">
        <authorList>
            <person name="Petersen C."/>
        </authorList>
    </citation>
    <scope>NUCLEOTIDE SEQUENCE</scope>
    <source>
        <strain evidence="1">IBT 30069</strain>
    </source>
</reference>
<dbReference type="Proteomes" id="UP001149165">
    <property type="component" value="Unassembled WGS sequence"/>
</dbReference>
<evidence type="ECO:0000313" key="1">
    <source>
        <dbReference type="EMBL" id="KAJ5115722.1"/>
    </source>
</evidence>
<proteinExistence type="predicted"/>
<sequence length="110" mass="12365">MAPLVPVFSADTLPDHVNIVRRNFLEKKRKGTQIDLKECPLLEMTQYSCNPPQEALPQPGQVVCKPIVRLFRKCADGLTVETTSWEPLRQAEEAKANAKLESRSTTTSEK</sequence>
<name>A0A9W9GBD9_9EURO</name>
<accession>A0A9W9GBD9</accession>
<comment type="caution">
    <text evidence="1">The sequence shown here is derived from an EMBL/GenBank/DDBJ whole genome shotgun (WGS) entry which is preliminary data.</text>
</comment>
<keyword evidence="2" id="KW-1185">Reference proteome</keyword>
<dbReference type="Pfam" id="PF11093">
    <property type="entry name" value="Mitochondr_Som1"/>
    <property type="match status" value="1"/>
</dbReference>
<dbReference type="AlphaFoldDB" id="A0A9W9GBD9"/>
<dbReference type="InterPro" id="IPR024645">
    <property type="entry name" value="Mitochondr_Som1"/>
</dbReference>